<dbReference type="PANTHER" id="PTHR35335:SF1">
    <property type="entry name" value="UPF0716 PROTEIN FXSA"/>
    <property type="match status" value="1"/>
</dbReference>
<dbReference type="InterPro" id="IPR007313">
    <property type="entry name" value="FxsA"/>
</dbReference>
<keyword evidence="1" id="KW-0472">Membrane</keyword>
<keyword evidence="1" id="KW-0812">Transmembrane</keyword>
<reference evidence="2 3" key="1">
    <citation type="submission" date="2016-07" db="EMBL/GenBank/DDBJ databases">
        <title>Draft genome of Scalindua rubra, obtained from a brine-seawater interface in the Red Sea, sheds light on salt adaptation in anammox bacteria.</title>
        <authorList>
            <person name="Speth D.R."/>
            <person name="Lagkouvardos I."/>
            <person name="Wang Y."/>
            <person name="Qian P.-Y."/>
            <person name="Dutilh B.E."/>
            <person name="Jetten M.S."/>
        </authorList>
    </citation>
    <scope>NUCLEOTIDE SEQUENCE [LARGE SCALE GENOMIC DNA]</scope>
    <source>
        <strain evidence="2">BSI-1</strain>
    </source>
</reference>
<proteinExistence type="predicted"/>
<dbReference type="PANTHER" id="PTHR35335">
    <property type="entry name" value="UPF0716 PROTEIN FXSA"/>
    <property type="match status" value="1"/>
</dbReference>
<dbReference type="Pfam" id="PF04186">
    <property type="entry name" value="FxsA"/>
    <property type="match status" value="1"/>
</dbReference>
<organism evidence="2 3">
    <name type="scientific">Candidatus Scalindua rubra</name>
    <dbReference type="NCBI Taxonomy" id="1872076"/>
    <lineage>
        <taxon>Bacteria</taxon>
        <taxon>Pseudomonadati</taxon>
        <taxon>Planctomycetota</taxon>
        <taxon>Candidatus Brocadiia</taxon>
        <taxon>Candidatus Brocadiales</taxon>
        <taxon>Candidatus Scalinduaceae</taxon>
        <taxon>Candidatus Scalindua</taxon>
    </lineage>
</organism>
<gene>
    <name evidence="2" type="ORF">SCARUB_02161</name>
</gene>
<dbReference type="Proteomes" id="UP000094056">
    <property type="component" value="Unassembled WGS sequence"/>
</dbReference>
<evidence type="ECO:0000313" key="3">
    <source>
        <dbReference type="Proteomes" id="UP000094056"/>
    </source>
</evidence>
<dbReference type="GO" id="GO:0016020">
    <property type="term" value="C:membrane"/>
    <property type="evidence" value="ECO:0007669"/>
    <property type="project" value="InterPro"/>
</dbReference>
<feature type="transmembrane region" description="Helical" evidence="1">
    <location>
        <begin position="27"/>
        <end position="47"/>
    </location>
</feature>
<protein>
    <submittedName>
        <fullName evidence="2">Phage T7 F exclusion suppressor FxsA</fullName>
    </submittedName>
</protein>
<evidence type="ECO:0000313" key="2">
    <source>
        <dbReference type="EMBL" id="ODS32721.1"/>
    </source>
</evidence>
<evidence type="ECO:0000256" key="1">
    <source>
        <dbReference type="SAM" id="Phobius"/>
    </source>
</evidence>
<sequence>MLIRLILLFTIVPLIELYLLIQVGRYLGAFPTIMIVFITGIIGGLLARSQGLSVQRQIRMDLQNGIIPTDGLIEGLFILIAGALLITPGMITDVFGFFLMIPGFRRWFKNRLKERFKKRFEAGQFHFYSNYRTTEWNKDDGS</sequence>
<keyword evidence="1" id="KW-1133">Transmembrane helix</keyword>
<comment type="caution">
    <text evidence="2">The sequence shown here is derived from an EMBL/GenBank/DDBJ whole genome shotgun (WGS) entry which is preliminary data.</text>
</comment>
<name>A0A1E3XAR2_9BACT</name>
<dbReference type="AlphaFoldDB" id="A0A1E3XAR2"/>
<feature type="transmembrane region" description="Helical" evidence="1">
    <location>
        <begin position="5"/>
        <end position="21"/>
    </location>
</feature>
<dbReference type="NCBIfam" id="NF008528">
    <property type="entry name" value="PRK11463.1-2"/>
    <property type="match status" value="1"/>
</dbReference>
<dbReference type="EMBL" id="MAYW01000051">
    <property type="protein sequence ID" value="ODS32721.1"/>
    <property type="molecule type" value="Genomic_DNA"/>
</dbReference>
<accession>A0A1E3XAR2</accession>